<gene>
    <name evidence="2" type="ORF">CEUSTIGMA_g4302.t1</name>
</gene>
<evidence type="ECO:0000256" key="1">
    <source>
        <dbReference type="SAM" id="MobiDB-lite"/>
    </source>
</evidence>
<feature type="compositionally biased region" description="Polar residues" evidence="1">
    <location>
        <begin position="323"/>
        <end position="334"/>
    </location>
</feature>
<feature type="region of interest" description="Disordered" evidence="1">
    <location>
        <begin position="51"/>
        <end position="84"/>
    </location>
</feature>
<feature type="compositionally biased region" description="Pro residues" evidence="1">
    <location>
        <begin position="161"/>
        <end position="171"/>
    </location>
</feature>
<proteinExistence type="predicted"/>
<dbReference type="AlphaFoldDB" id="A0A250X1C4"/>
<name>A0A250X1C4_9CHLO</name>
<dbReference type="Proteomes" id="UP000232323">
    <property type="component" value="Unassembled WGS sequence"/>
</dbReference>
<sequence length="575" mass="62213">MTTESVSSHLSIFRKISPREDDPSVLSAMRVEHESSLEFKHKSLLNLKGGASASTLDSSFPSSSTSSASASPKRPSTHSLHGVDPQTLGSVIETAPALYTRQHSLHATSDYGPSRHEILRRPAPLSLDSVALRLRSQRHRQRTALSQCSGPLDEGLQPQSVPAPPSMPRPPSALGSPKNAHLNRTMSLAVAADGAVKNAHSEHVMKDTSDLHFPVWRYASQIVEEARSELQTMHHRSSSPSAQLKDVGIGCEEEQCRAKQMHGLNHAGPKLERVSKTGNSTRFAHPAVKGLVEETSHSSQSLSAPLLLLEPTAAPEVMHQIQRMRSSRSVTSDGSGRDCPEQDNAVVTPDGGKQQGQLQQLGPSPSMTRGSSEMNSPGSRCISMPQPTPSFRKASRSILDDLEERTCSSPLYFIGSSSPVDSSFPEHSMAPRSRTPSMHGGLDTSVGVSQSPFRTEMSQASRGDLKKQQEDPLSAPLLLLNSPSQELIRQVSSRKISRSVTSDGTGRGVEEALMEQASIDLSPAASIRQEHQFDPKLVAASEGDVSRDRSSRQQVHLKAASKRFVHSRSILDDLN</sequence>
<feature type="region of interest" description="Disordered" evidence="1">
    <location>
        <begin position="138"/>
        <end position="179"/>
    </location>
</feature>
<accession>A0A250X1C4</accession>
<feature type="region of interest" description="Disordered" evidence="1">
    <location>
        <begin position="415"/>
        <end position="470"/>
    </location>
</feature>
<organism evidence="2 3">
    <name type="scientific">Chlamydomonas eustigma</name>
    <dbReference type="NCBI Taxonomy" id="1157962"/>
    <lineage>
        <taxon>Eukaryota</taxon>
        <taxon>Viridiplantae</taxon>
        <taxon>Chlorophyta</taxon>
        <taxon>core chlorophytes</taxon>
        <taxon>Chlorophyceae</taxon>
        <taxon>CS clade</taxon>
        <taxon>Chlamydomonadales</taxon>
        <taxon>Chlamydomonadaceae</taxon>
        <taxon>Chlamydomonas</taxon>
    </lineage>
</organism>
<evidence type="ECO:0000313" key="3">
    <source>
        <dbReference type="Proteomes" id="UP000232323"/>
    </source>
</evidence>
<feature type="compositionally biased region" description="Polar residues" evidence="1">
    <location>
        <begin position="446"/>
        <end position="461"/>
    </location>
</feature>
<reference evidence="2 3" key="1">
    <citation type="submission" date="2017-08" db="EMBL/GenBank/DDBJ databases">
        <title>Acidophilic green algal genome provides insights into adaptation to an acidic environment.</title>
        <authorList>
            <person name="Hirooka S."/>
            <person name="Hirose Y."/>
            <person name="Kanesaki Y."/>
            <person name="Higuchi S."/>
            <person name="Fujiwara T."/>
            <person name="Onuma R."/>
            <person name="Era A."/>
            <person name="Ohbayashi R."/>
            <person name="Uzuka A."/>
            <person name="Nozaki H."/>
            <person name="Yoshikawa H."/>
            <person name="Miyagishima S.Y."/>
        </authorList>
    </citation>
    <scope>NUCLEOTIDE SEQUENCE [LARGE SCALE GENOMIC DNA]</scope>
    <source>
        <strain evidence="2 3">NIES-2499</strain>
    </source>
</reference>
<dbReference type="EMBL" id="BEGY01000020">
    <property type="protein sequence ID" value="GAX76856.1"/>
    <property type="molecule type" value="Genomic_DNA"/>
</dbReference>
<keyword evidence="3" id="KW-1185">Reference proteome</keyword>
<comment type="caution">
    <text evidence="2">The sequence shown here is derived from an EMBL/GenBank/DDBJ whole genome shotgun (WGS) entry which is preliminary data.</text>
</comment>
<protein>
    <submittedName>
        <fullName evidence="2">Uncharacterized protein</fullName>
    </submittedName>
</protein>
<feature type="compositionally biased region" description="Low complexity" evidence="1">
    <location>
        <begin position="52"/>
        <end position="74"/>
    </location>
</feature>
<feature type="compositionally biased region" description="Polar residues" evidence="1">
    <location>
        <begin position="363"/>
        <end position="378"/>
    </location>
</feature>
<feature type="region of interest" description="Disordered" evidence="1">
    <location>
        <begin position="323"/>
        <end position="392"/>
    </location>
</feature>
<feature type="compositionally biased region" description="Low complexity" evidence="1">
    <location>
        <begin position="351"/>
        <end position="362"/>
    </location>
</feature>
<evidence type="ECO:0000313" key="2">
    <source>
        <dbReference type="EMBL" id="GAX76856.1"/>
    </source>
</evidence>